<dbReference type="Pfam" id="PF00501">
    <property type="entry name" value="AMP-binding"/>
    <property type="match status" value="1"/>
</dbReference>
<dbReference type="PANTHER" id="PTHR43201">
    <property type="entry name" value="ACYL-COA SYNTHETASE"/>
    <property type="match status" value="1"/>
</dbReference>
<comment type="similarity">
    <text evidence="1">Belongs to the ATP-dependent AMP-binding enzyme family.</text>
</comment>
<evidence type="ECO:0000256" key="2">
    <source>
        <dbReference type="ARBA" id="ARBA00022598"/>
    </source>
</evidence>
<reference evidence="5 6" key="1">
    <citation type="submission" date="2013-12" db="EMBL/GenBank/DDBJ databases">
        <title>Annotated genome of Streptomyces scopuliridis.</title>
        <authorList>
            <person name="Olson J.B."/>
        </authorList>
    </citation>
    <scope>NUCLEOTIDE SEQUENCE [LARGE SCALE GENOMIC DNA]</scope>
    <source>
        <strain evidence="5 6">RB72</strain>
    </source>
</reference>
<dbReference type="Pfam" id="PF13193">
    <property type="entry name" value="AMP-binding_C"/>
    <property type="match status" value="1"/>
</dbReference>
<dbReference type="InterPro" id="IPR025110">
    <property type="entry name" value="AMP-bd_C"/>
</dbReference>
<dbReference type="RefSeq" id="WP_030352745.1">
    <property type="nucleotide sequence ID" value="NZ_AZSP01000162.1"/>
</dbReference>
<dbReference type="GO" id="GO:0031956">
    <property type="term" value="F:medium-chain fatty acid-CoA ligase activity"/>
    <property type="evidence" value="ECO:0007669"/>
    <property type="project" value="TreeGrafter"/>
</dbReference>
<dbReference type="Gene3D" id="3.40.50.12780">
    <property type="entry name" value="N-terminal domain of ligase-like"/>
    <property type="match status" value="1"/>
</dbReference>
<feature type="domain" description="AMP-binding enzyme C-terminal" evidence="4">
    <location>
        <begin position="451"/>
        <end position="522"/>
    </location>
</feature>
<dbReference type="STRING" id="1440053.GCA_000718095_03701"/>
<keyword evidence="2" id="KW-0436">Ligase</keyword>
<dbReference type="EMBL" id="AZSP01000162">
    <property type="protein sequence ID" value="PVE10936.1"/>
    <property type="molecule type" value="Genomic_DNA"/>
</dbReference>
<dbReference type="InterPro" id="IPR045851">
    <property type="entry name" value="AMP-bd_C_sf"/>
</dbReference>
<accession>A0A2T7T790</accession>
<name>A0A2T7T790_9ACTN</name>
<dbReference type="Gene3D" id="3.30.300.30">
    <property type="match status" value="1"/>
</dbReference>
<dbReference type="InterPro" id="IPR042099">
    <property type="entry name" value="ANL_N_sf"/>
</dbReference>
<evidence type="ECO:0000259" key="3">
    <source>
        <dbReference type="Pfam" id="PF00501"/>
    </source>
</evidence>
<dbReference type="SUPFAM" id="SSF56801">
    <property type="entry name" value="Acetyl-CoA synthetase-like"/>
    <property type="match status" value="1"/>
</dbReference>
<sequence length="535" mass="55620">MSVPTTASVSGAEPYRPPGLTGLADLLDEGLRERPEARALVIGGDRVPLTYRSLAGLVGRVATRLGAEGLRRGDAVALTGANTVEFVVALLAAARAGLVVAPLDPALPEPEVSARLRALGARVVVAGAPAPEAVPVGRGSVPGWILRIDAPRAGRVNATLDTVHATLDAEGRAAHRVPGAAPGLTARDALVLFTAGTTDRAKMVPLTHANVAASVRGICTGYELGPADATVAVMPLFHGHGLLAGLLAPLAAGGCVLLPARGRFSAHTFWDDVRAAGATWFTAVPTIHEILLERAAREYPGPQVAPLRFVRSCSAPLTIATGRALERTLGVPVLSAYGMTESTHQATSQPLPGRGVPKRGSVGRTTGVDLRIVGPVGKDCAPGTVGEVWVRGPTVTRGYLGDPAETARGFTDGWFHTGDLGSLDRDDDLFLTGRIKDLINRGGEKISPEHVEDVLSGCPGVTEAAVYPVPDATYGQRVGAAVVTRDGADTGRILAYCRARLAPYEVPDRLEIAHALPHTAKGALDRQAVVEQYAR</sequence>
<dbReference type="AlphaFoldDB" id="A0A2T7T790"/>
<dbReference type="NCBIfam" id="NF004511">
    <property type="entry name" value="PRK05852.1"/>
    <property type="match status" value="1"/>
</dbReference>
<protein>
    <submittedName>
        <fullName evidence="5">Acyl-CoA synthetase</fullName>
    </submittedName>
</protein>
<organism evidence="5 6">
    <name type="scientific">Streptomyces scopuliridis RB72</name>
    <dbReference type="NCBI Taxonomy" id="1440053"/>
    <lineage>
        <taxon>Bacteria</taxon>
        <taxon>Bacillati</taxon>
        <taxon>Actinomycetota</taxon>
        <taxon>Actinomycetes</taxon>
        <taxon>Kitasatosporales</taxon>
        <taxon>Streptomycetaceae</taxon>
        <taxon>Streptomyces</taxon>
    </lineage>
</organism>
<proteinExistence type="inferred from homology"/>
<dbReference type="InterPro" id="IPR000873">
    <property type="entry name" value="AMP-dep_synth/lig_dom"/>
</dbReference>
<comment type="caution">
    <text evidence="5">The sequence shown here is derived from an EMBL/GenBank/DDBJ whole genome shotgun (WGS) entry which is preliminary data.</text>
</comment>
<evidence type="ECO:0000313" key="6">
    <source>
        <dbReference type="Proteomes" id="UP000245992"/>
    </source>
</evidence>
<dbReference type="GO" id="GO:0006631">
    <property type="term" value="P:fatty acid metabolic process"/>
    <property type="evidence" value="ECO:0007669"/>
    <property type="project" value="TreeGrafter"/>
</dbReference>
<gene>
    <name evidence="5" type="ORF">Y717_21090</name>
</gene>
<dbReference type="PANTHER" id="PTHR43201:SF5">
    <property type="entry name" value="MEDIUM-CHAIN ACYL-COA LIGASE ACSF2, MITOCHONDRIAL"/>
    <property type="match status" value="1"/>
</dbReference>
<keyword evidence="6" id="KW-1185">Reference proteome</keyword>
<evidence type="ECO:0000313" key="5">
    <source>
        <dbReference type="EMBL" id="PVE10936.1"/>
    </source>
</evidence>
<evidence type="ECO:0000259" key="4">
    <source>
        <dbReference type="Pfam" id="PF13193"/>
    </source>
</evidence>
<evidence type="ECO:0000256" key="1">
    <source>
        <dbReference type="ARBA" id="ARBA00006432"/>
    </source>
</evidence>
<feature type="domain" description="AMP-dependent synthetase/ligase" evidence="3">
    <location>
        <begin position="30"/>
        <end position="400"/>
    </location>
</feature>
<dbReference type="Proteomes" id="UP000245992">
    <property type="component" value="Unassembled WGS sequence"/>
</dbReference>